<feature type="domain" description="Penicillin-binding protein transpeptidase" evidence="6">
    <location>
        <begin position="271"/>
        <end position="588"/>
    </location>
</feature>
<dbReference type="AlphaFoldDB" id="A0A839RRY5"/>
<dbReference type="PANTHER" id="PTHR30627">
    <property type="entry name" value="PEPTIDOGLYCAN D,D-TRANSPEPTIDASE"/>
    <property type="match status" value="1"/>
</dbReference>
<organism evidence="8 9">
    <name type="scientific">Hoyosella altamirensis</name>
    <dbReference type="NCBI Taxonomy" id="616997"/>
    <lineage>
        <taxon>Bacteria</taxon>
        <taxon>Bacillati</taxon>
        <taxon>Actinomycetota</taxon>
        <taxon>Actinomycetes</taxon>
        <taxon>Mycobacteriales</taxon>
        <taxon>Hoyosellaceae</taxon>
        <taxon>Hoyosella</taxon>
    </lineage>
</organism>
<gene>
    <name evidence="8" type="ORF">FHU29_003345</name>
</gene>
<keyword evidence="8" id="KW-0132">Cell division</keyword>
<keyword evidence="8" id="KW-0131">Cell cycle</keyword>
<dbReference type="GO" id="GO:0051301">
    <property type="term" value="P:cell division"/>
    <property type="evidence" value="ECO:0007669"/>
    <property type="project" value="UniProtKB-KW"/>
</dbReference>
<dbReference type="InterPro" id="IPR050515">
    <property type="entry name" value="Beta-lactam/transpept"/>
</dbReference>
<comment type="similarity">
    <text evidence="2">Belongs to the transpeptidase family.</text>
</comment>
<comment type="caution">
    <text evidence="8">The sequence shown here is derived from an EMBL/GenBank/DDBJ whole genome shotgun (WGS) entry which is preliminary data.</text>
</comment>
<evidence type="ECO:0000256" key="5">
    <source>
        <dbReference type="SAM" id="Phobius"/>
    </source>
</evidence>
<dbReference type="GO" id="GO:0005886">
    <property type="term" value="C:plasma membrane"/>
    <property type="evidence" value="ECO:0007669"/>
    <property type="project" value="TreeGrafter"/>
</dbReference>
<feature type="region of interest" description="Disordered" evidence="4">
    <location>
        <begin position="212"/>
        <end position="231"/>
    </location>
</feature>
<keyword evidence="9" id="KW-1185">Reference proteome</keyword>
<evidence type="ECO:0000313" key="9">
    <source>
        <dbReference type="Proteomes" id="UP000567922"/>
    </source>
</evidence>
<dbReference type="SUPFAM" id="SSF56519">
    <property type="entry name" value="Penicillin binding protein dimerisation domain"/>
    <property type="match status" value="1"/>
</dbReference>
<dbReference type="Gene3D" id="3.30.450.330">
    <property type="match status" value="1"/>
</dbReference>
<evidence type="ECO:0000256" key="1">
    <source>
        <dbReference type="ARBA" id="ARBA00004370"/>
    </source>
</evidence>
<evidence type="ECO:0000256" key="2">
    <source>
        <dbReference type="ARBA" id="ARBA00007171"/>
    </source>
</evidence>
<keyword evidence="3 5" id="KW-0472">Membrane</keyword>
<dbReference type="InterPro" id="IPR036138">
    <property type="entry name" value="PBP_dimer_sf"/>
</dbReference>
<comment type="subcellular location">
    <subcellularLocation>
        <location evidence="1">Membrane</location>
    </subcellularLocation>
</comment>
<dbReference type="Pfam" id="PF00905">
    <property type="entry name" value="Transpeptidase"/>
    <property type="match status" value="1"/>
</dbReference>
<evidence type="ECO:0000256" key="3">
    <source>
        <dbReference type="ARBA" id="ARBA00023136"/>
    </source>
</evidence>
<dbReference type="Pfam" id="PF03717">
    <property type="entry name" value="PBP_dimer"/>
    <property type="match status" value="1"/>
</dbReference>
<protein>
    <submittedName>
        <fullName evidence="8">Cell division protein FtsI (Penicillin-binding protein 3)</fullName>
    </submittedName>
</protein>
<dbReference type="InterPro" id="IPR001460">
    <property type="entry name" value="PCN-bd_Tpept"/>
</dbReference>
<dbReference type="Proteomes" id="UP000567922">
    <property type="component" value="Unassembled WGS sequence"/>
</dbReference>
<evidence type="ECO:0000259" key="6">
    <source>
        <dbReference type="Pfam" id="PF00905"/>
    </source>
</evidence>
<evidence type="ECO:0000313" key="8">
    <source>
        <dbReference type="EMBL" id="MBB3038876.1"/>
    </source>
</evidence>
<dbReference type="InterPro" id="IPR012338">
    <property type="entry name" value="Beta-lactam/transpept-like"/>
</dbReference>
<sequence>MTPSRSRRQPPKPGARVYRFRVAGFVMFLAIGLIVVQLINVQGFSAPRLSAEAAMQRTVSLVDPATRGPIVDRNGNVIAFTTEARALTFQPRRVREQLETVAENDPTAPDPDARLREIARGVARALDDQVTERTLRRQVMSDETFTYLARGVDPAVATEIQEDFPEVGSERQDIRQYPGGALAANIVGSTGWDGHGLMGLEKAMDAELAGQNGSRTYDRSEDGAVIPGSTRDVYPAVDGSTVELTIDADIQFFVQQQAQLAKDRSGARNVSAVVMDAHTGEILAMANDGTFNPALGLGAPENKVSELGNLAVSTPFEPGSVAKLVTAAAAIEDGLTTPDEVLDVDGRINMSGVTVRDAWEHGVVPYTTTGIFGKSSNVGTLLLAERVGEERYAEMLWRFGIGLPTGIELPGESSGMVPPLDQWGGGTFANLPIGQGLSMSLLQMTGMYQAVANDGVRVPPRIIRASVDASGKRTESERPEPVEVVSAETAEIVRDMFRSVVQRDPMGYQQGTGPQAAIEGYQVSGKTGTAQQVDPNCGCYSNSTYWITFAGIAPSDDPRYVIGVMLDAPVRGVDGGGGTSGAPLFHNIASWLLQRENIPLSAEPGPQLVLDTSAP</sequence>
<name>A0A839RRY5_9ACTN</name>
<dbReference type="Gene3D" id="3.40.710.10">
    <property type="entry name" value="DD-peptidase/beta-lactamase superfamily"/>
    <property type="match status" value="1"/>
</dbReference>
<evidence type="ECO:0000259" key="7">
    <source>
        <dbReference type="Pfam" id="PF03717"/>
    </source>
</evidence>
<dbReference type="PANTHER" id="PTHR30627:SF1">
    <property type="entry name" value="PEPTIDOGLYCAN D,D-TRANSPEPTIDASE FTSI"/>
    <property type="match status" value="1"/>
</dbReference>
<dbReference type="GO" id="GO:0071555">
    <property type="term" value="P:cell wall organization"/>
    <property type="evidence" value="ECO:0007669"/>
    <property type="project" value="TreeGrafter"/>
</dbReference>
<dbReference type="GO" id="GO:0008658">
    <property type="term" value="F:penicillin binding"/>
    <property type="evidence" value="ECO:0007669"/>
    <property type="project" value="InterPro"/>
</dbReference>
<dbReference type="Gene3D" id="3.90.1310.10">
    <property type="entry name" value="Penicillin-binding protein 2a (Domain 2)"/>
    <property type="match status" value="1"/>
</dbReference>
<feature type="transmembrane region" description="Helical" evidence="5">
    <location>
        <begin position="20"/>
        <end position="39"/>
    </location>
</feature>
<evidence type="ECO:0000256" key="4">
    <source>
        <dbReference type="SAM" id="MobiDB-lite"/>
    </source>
</evidence>
<dbReference type="EMBL" id="JACHWS010000003">
    <property type="protein sequence ID" value="MBB3038876.1"/>
    <property type="molecule type" value="Genomic_DNA"/>
</dbReference>
<accession>A0A839RRY5</accession>
<reference evidence="8 9" key="1">
    <citation type="submission" date="2020-08" db="EMBL/GenBank/DDBJ databases">
        <title>Sequencing the genomes of 1000 actinobacteria strains.</title>
        <authorList>
            <person name="Klenk H.-P."/>
        </authorList>
    </citation>
    <scope>NUCLEOTIDE SEQUENCE [LARGE SCALE GENOMIC DNA]</scope>
    <source>
        <strain evidence="8 9">DSM 45258</strain>
    </source>
</reference>
<proteinExistence type="inferred from homology"/>
<dbReference type="SUPFAM" id="SSF56601">
    <property type="entry name" value="beta-lactamase/transpeptidase-like"/>
    <property type="match status" value="1"/>
</dbReference>
<dbReference type="RefSeq" id="WP_157094933.1">
    <property type="nucleotide sequence ID" value="NZ_BDDI01000004.1"/>
</dbReference>
<keyword evidence="5" id="KW-0812">Transmembrane</keyword>
<dbReference type="OrthoDB" id="9789078at2"/>
<dbReference type="InterPro" id="IPR005311">
    <property type="entry name" value="PBP_dimer"/>
</dbReference>
<feature type="domain" description="Penicillin-binding protein dimerisation" evidence="7">
    <location>
        <begin position="63"/>
        <end position="227"/>
    </location>
</feature>
<keyword evidence="5" id="KW-1133">Transmembrane helix</keyword>